<keyword evidence="10" id="KW-0963">Cytoplasm</keyword>
<evidence type="ECO:0000256" key="2">
    <source>
        <dbReference type="ARBA" id="ARBA00004838"/>
    </source>
</evidence>
<proteinExistence type="inferred from homology"/>
<dbReference type="GO" id="GO:0004618">
    <property type="term" value="F:phosphoglycerate kinase activity"/>
    <property type="evidence" value="ECO:0007669"/>
    <property type="project" value="UniProtKB-UniRule"/>
</dbReference>
<dbReference type="UniPathway" id="UPA00109">
    <property type="reaction ID" value="UER00185"/>
</dbReference>
<evidence type="ECO:0000256" key="1">
    <source>
        <dbReference type="ARBA" id="ARBA00000642"/>
    </source>
</evidence>
<keyword evidence="7 10" id="KW-0418">Kinase</keyword>
<evidence type="ECO:0000256" key="10">
    <source>
        <dbReference type="HAMAP-Rule" id="MF_00145"/>
    </source>
</evidence>
<comment type="caution">
    <text evidence="10">Lacks conserved residue(s) required for the propagation of feature annotation.</text>
</comment>
<evidence type="ECO:0000256" key="4">
    <source>
        <dbReference type="ARBA" id="ARBA00013061"/>
    </source>
</evidence>
<feature type="binding site" evidence="10">
    <location>
        <position position="122"/>
    </location>
    <ligand>
        <name>substrate</name>
    </ligand>
</feature>
<keyword evidence="8 10" id="KW-0067">ATP-binding</keyword>
<evidence type="ECO:0000256" key="11">
    <source>
        <dbReference type="PIRSR" id="PIRSR000724-2"/>
    </source>
</evidence>
<dbReference type="PANTHER" id="PTHR11406:SF23">
    <property type="entry name" value="PHOSPHOGLYCERATE KINASE 1, CHLOROPLASTIC-RELATED"/>
    <property type="match status" value="1"/>
</dbReference>
<evidence type="ECO:0000313" key="13">
    <source>
        <dbReference type="EMBL" id="OGI79473.1"/>
    </source>
</evidence>
<dbReference type="PRINTS" id="PR00477">
    <property type="entry name" value="PHGLYCKINASE"/>
</dbReference>
<comment type="caution">
    <text evidence="13">The sequence shown here is derived from an EMBL/GenBank/DDBJ whole genome shotgun (WGS) entry which is preliminary data.</text>
</comment>
<comment type="similarity">
    <text evidence="3 10 12">Belongs to the phosphoglycerate kinase family.</text>
</comment>
<dbReference type="PANTHER" id="PTHR11406">
    <property type="entry name" value="PHOSPHOGLYCERATE KINASE"/>
    <property type="match status" value="1"/>
</dbReference>
<keyword evidence="6 10" id="KW-0547">Nucleotide-binding</keyword>
<feature type="binding site" evidence="10">
    <location>
        <position position="40"/>
    </location>
    <ligand>
        <name>substrate</name>
    </ligand>
</feature>
<accession>A0A1F6WC40</accession>
<feature type="binding site" evidence="10 11">
    <location>
        <position position="205"/>
    </location>
    <ligand>
        <name>ATP</name>
        <dbReference type="ChEBI" id="CHEBI:30616"/>
    </ligand>
</feature>
<comment type="subcellular location">
    <subcellularLocation>
        <location evidence="10">Cytoplasm</location>
    </subcellularLocation>
</comment>
<reference evidence="13 14" key="1">
    <citation type="journal article" date="2016" name="Nat. Commun.">
        <title>Thousands of microbial genomes shed light on interconnected biogeochemical processes in an aquifer system.</title>
        <authorList>
            <person name="Anantharaman K."/>
            <person name="Brown C.T."/>
            <person name="Hug L.A."/>
            <person name="Sharon I."/>
            <person name="Castelle C.J."/>
            <person name="Probst A.J."/>
            <person name="Thomas B.C."/>
            <person name="Singh A."/>
            <person name="Wilkins M.J."/>
            <person name="Karaoz U."/>
            <person name="Brodie E.L."/>
            <person name="Williams K.H."/>
            <person name="Hubbard S.S."/>
            <person name="Banfield J.F."/>
        </authorList>
    </citation>
    <scope>NUCLEOTIDE SEQUENCE [LARGE SCALE GENOMIC DNA]</scope>
</reference>
<keyword evidence="5 10" id="KW-0808">Transferase</keyword>
<evidence type="ECO:0000256" key="8">
    <source>
        <dbReference type="ARBA" id="ARBA00022840"/>
    </source>
</evidence>
<protein>
    <recommendedName>
        <fullName evidence="4 10">Phosphoglycerate kinase</fullName>
        <ecNumber evidence="4 10">2.7.2.3</ecNumber>
    </recommendedName>
</protein>
<evidence type="ECO:0000256" key="9">
    <source>
        <dbReference type="ARBA" id="ARBA00023152"/>
    </source>
</evidence>
<dbReference type="GO" id="GO:0005524">
    <property type="term" value="F:ATP binding"/>
    <property type="evidence" value="ECO:0007669"/>
    <property type="project" value="UniProtKB-KW"/>
</dbReference>
<dbReference type="Pfam" id="PF00162">
    <property type="entry name" value="PGK"/>
    <property type="match status" value="1"/>
</dbReference>
<keyword evidence="9 10" id="KW-0324">Glycolysis</keyword>
<evidence type="ECO:0000256" key="5">
    <source>
        <dbReference type="ARBA" id="ARBA00022679"/>
    </source>
</evidence>
<feature type="binding site" evidence="10">
    <location>
        <position position="155"/>
    </location>
    <ligand>
        <name>substrate</name>
    </ligand>
</feature>
<dbReference type="GO" id="GO:0006094">
    <property type="term" value="P:gluconeogenesis"/>
    <property type="evidence" value="ECO:0007669"/>
    <property type="project" value="TreeGrafter"/>
</dbReference>
<dbReference type="AlphaFoldDB" id="A0A1F6WC40"/>
<comment type="catalytic activity">
    <reaction evidence="1 10 12">
        <text>(2R)-3-phosphoglycerate + ATP = (2R)-3-phospho-glyceroyl phosphate + ADP</text>
        <dbReference type="Rhea" id="RHEA:14801"/>
        <dbReference type="ChEBI" id="CHEBI:30616"/>
        <dbReference type="ChEBI" id="CHEBI:57604"/>
        <dbReference type="ChEBI" id="CHEBI:58272"/>
        <dbReference type="ChEBI" id="CHEBI:456216"/>
        <dbReference type="EC" id="2.7.2.3"/>
    </reaction>
</comment>
<dbReference type="Proteomes" id="UP000177052">
    <property type="component" value="Unassembled WGS sequence"/>
</dbReference>
<feature type="binding site" evidence="10 11">
    <location>
        <position position="333"/>
    </location>
    <ligand>
        <name>ATP</name>
        <dbReference type="ChEBI" id="CHEBI:30616"/>
    </ligand>
</feature>
<organism evidence="13 14">
    <name type="scientific">Candidatus Nomurabacteria bacterium RIFCSPHIGHO2_12_FULL_37_29</name>
    <dbReference type="NCBI Taxonomy" id="1801759"/>
    <lineage>
        <taxon>Bacteria</taxon>
        <taxon>Candidatus Nomuraibacteriota</taxon>
    </lineage>
</organism>
<dbReference type="HAMAP" id="MF_00145">
    <property type="entry name" value="Phosphoglyc_kinase"/>
    <property type="match status" value="1"/>
</dbReference>
<dbReference type="InterPro" id="IPR015824">
    <property type="entry name" value="Phosphoglycerate_kinase_N"/>
</dbReference>
<evidence type="ECO:0000256" key="3">
    <source>
        <dbReference type="ARBA" id="ARBA00008982"/>
    </source>
</evidence>
<sequence length="407" mass="45261">MKLKILQSVNLKEKTILYRAPYDIDVEEVNGVLELADDTRIKATLPTLQYLLKENCRIIILSYVGRPDGVVVERLRTNPHAKRLAELLNHPVAKIDECIGSLVDEKINNMHAGDILMLENVRFHAEEMIDDDEFAKKLCIGKDLVVFDGFPQAHRIHASTTGIERHLPSVAGFYLQHEVEILTNLIENPARPFTVLIGGAKISDKVDAVNNLLKMADKVLIGGAVANVFLKAQGRDLGSSFIEDVFVDEKKREKKDWIVYAKEILQKYKDKVICPEDVVISDGVTVRNIDISIERVPKGWTALDIGPKTQKLFTEMILKSKTVFWAGPMGKFEDEKFILGSQAILNAMKNVSKNLSGETIIAGGDTIDVARKYGSLEDYSHVSLAGGATLEFLAGKELPALESLILE</sequence>
<dbReference type="InterPro" id="IPR001576">
    <property type="entry name" value="Phosphoglycerate_kinase"/>
</dbReference>
<gene>
    <name evidence="10" type="primary">pgk</name>
    <name evidence="13" type="ORF">A3F19_02510</name>
</gene>
<dbReference type="GO" id="GO:0006096">
    <property type="term" value="P:glycolytic process"/>
    <property type="evidence" value="ECO:0007669"/>
    <property type="project" value="UniProtKB-UniRule"/>
</dbReference>
<dbReference type="InterPro" id="IPR036043">
    <property type="entry name" value="Phosphoglycerate_kinase_sf"/>
</dbReference>
<dbReference type="Gene3D" id="3.40.50.1260">
    <property type="entry name" value="Phosphoglycerate kinase, N-terminal domain"/>
    <property type="match status" value="2"/>
</dbReference>
<evidence type="ECO:0000256" key="6">
    <source>
        <dbReference type="ARBA" id="ARBA00022741"/>
    </source>
</evidence>
<evidence type="ECO:0000313" key="14">
    <source>
        <dbReference type="Proteomes" id="UP000177052"/>
    </source>
</evidence>
<feature type="binding site" evidence="10 11">
    <location>
        <begin position="363"/>
        <end position="366"/>
    </location>
    <ligand>
        <name>ATP</name>
        <dbReference type="ChEBI" id="CHEBI:30616"/>
    </ligand>
</feature>
<dbReference type="EC" id="2.7.2.3" evidence="4 10"/>
<name>A0A1F6WC40_9BACT</name>
<comment type="pathway">
    <text evidence="2 10">Carbohydrate degradation; glycolysis; pyruvate from D-glyceraldehyde 3-phosphate: step 2/5.</text>
</comment>
<dbReference type="EMBL" id="MFUJ01000008">
    <property type="protein sequence ID" value="OGI79473.1"/>
    <property type="molecule type" value="Genomic_DNA"/>
</dbReference>
<evidence type="ECO:0000256" key="12">
    <source>
        <dbReference type="RuleBase" id="RU000532"/>
    </source>
</evidence>
<comment type="subunit">
    <text evidence="10">Monomer.</text>
</comment>
<evidence type="ECO:0000256" key="7">
    <source>
        <dbReference type="ARBA" id="ARBA00022777"/>
    </source>
</evidence>
<dbReference type="GO" id="GO:0005829">
    <property type="term" value="C:cytosol"/>
    <property type="evidence" value="ECO:0007669"/>
    <property type="project" value="TreeGrafter"/>
</dbReference>
<dbReference type="GO" id="GO:0043531">
    <property type="term" value="F:ADP binding"/>
    <property type="evidence" value="ECO:0007669"/>
    <property type="project" value="TreeGrafter"/>
</dbReference>
<dbReference type="PIRSF" id="PIRSF000724">
    <property type="entry name" value="Pgk"/>
    <property type="match status" value="1"/>
</dbReference>
<dbReference type="FunFam" id="3.40.50.1260:FF:000031">
    <property type="entry name" value="Phosphoglycerate kinase 1"/>
    <property type="match status" value="1"/>
</dbReference>
<dbReference type="SUPFAM" id="SSF53748">
    <property type="entry name" value="Phosphoglycerate kinase"/>
    <property type="match status" value="1"/>
</dbReference>